<dbReference type="InterPro" id="IPR027980">
    <property type="entry name" value="RACo_C"/>
</dbReference>
<dbReference type="KEGG" id="doa:AXF15_00890"/>
<dbReference type="EMBL" id="CP014230">
    <property type="protein sequence ID" value="AMD91816.1"/>
    <property type="molecule type" value="Genomic_DNA"/>
</dbReference>
<organism evidence="2 3">
    <name type="scientific">Desulfomicrobium orale DSM 12838</name>
    <dbReference type="NCBI Taxonomy" id="888061"/>
    <lineage>
        <taxon>Bacteria</taxon>
        <taxon>Pseudomonadati</taxon>
        <taxon>Thermodesulfobacteriota</taxon>
        <taxon>Desulfovibrionia</taxon>
        <taxon>Desulfovibrionales</taxon>
        <taxon>Desulfomicrobiaceae</taxon>
        <taxon>Desulfomicrobium</taxon>
    </lineage>
</organism>
<dbReference type="PANTHER" id="PTHR42895">
    <property type="entry name" value="IRON-SULFUR CLUSTER-BINDING PROTEIN-RELATED"/>
    <property type="match status" value="1"/>
</dbReference>
<dbReference type="InterPro" id="IPR052911">
    <property type="entry name" value="Corrinoid_activation_enz"/>
</dbReference>
<protein>
    <recommendedName>
        <fullName evidence="1">2Fe-2S ferredoxin-type domain-containing protein</fullName>
    </recommendedName>
</protein>
<reference evidence="3" key="1">
    <citation type="submission" date="2016-02" db="EMBL/GenBank/DDBJ databases">
        <authorList>
            <person name="Holder M.E."/>
            <person name="Ajami N.J."/>
            <person name="Petrosino J.F."/>
        </authorList>
    </citation>
    <scope>NUCLEOTIDE SEQUENCE [LARGE SCALE GENOMIC DNA]</scope>
    <source>
        <strain evidence="3">DSM 12838</strain>
    </source>
</reference>
<dbReference type="AlphaFoldDB" id="A0A109W5B0"/>
<dbReference type="CDD" id="cd00207">
    <property type="entry name" value="fer2"/>
    <property type="match status" value="1"/>
</dbReference>
<dbReference type="InterPro" id="IPR042259">
    <property type="entry name" value="Raco-like_middle_sf"/>
</dbReference>
<dbReference type="STRING" id="888061.AXF15_00890"/>
<sequence>MLIVEIFQESRRQVVHVQKGALLLHVLFESGVTASQALCAGAGLCGRCRVRFLDAAPSPMPEEQARLSDDELASGWRLACKHVLLVSCRIEVFAAVPRPVHAVSGSSLAVDLGTTRIKWAVSGDRLEHSLVNPQMGAGSEIMSRLRYALGSERGAAVLRESVLSVLTALVRETGALSLAVAGNSVMTALLVGAPLHTLAFAPYSLPLRGGRVFSLDNRLPDTYIPPLLAPFVGGDVSAGLATLRHAPRPFLLADLGTNGEFVLALDDSRFLVTSVPMGPAIEGVGLCCGSMAGPRVLTRIGVGPDGLFWQAEEPVEGISGSGYASLLASLLRVGLLAADGHFQNGVMPLARKIFSGVRQFREGRVLMITEQVYLAERDIEEFLKVKAGVNCAVNTLLGRAGLRTEDLNGVYLAGALGEYIDAADLCRLGFFPETAREVIRLAGNTSLAGALLALENEGVRNWLAELPERVAVESLVEHDGFADDFVRAMRFEWV</sequence>
<evidence type="ECO:0000259" key="1">
    <source>
        <dbReference type="PROSITE" id="PS51085"/>
    </source>
</evidence>
<dbReference type="Pfam" id="PF00111">
    <property type="entry name" value="Fer2"/>
    <property type="match status" value="1"/>
</dbReference>
<gene>
    <name evidence="2" type="ORF">AXF15_00890</name>
</gene>
<proteinExistence type="predicted"/>
<feature type="domain" description="2Fe-2S ferredoxin-type" evidence="1">
    <location>
        <begin position="2"/>
        <end position="96"/>
    </location>
</feature>
<evidence type="ECO:0000313" key="2">
    <source>
        <dbReference type="EMBL" id="AMD91816.1"/>
    </source>
</evidence>
<dbReference type="Gene3D" id="3.10.20.30">
    <property type="match status" value="1"/>
</dbReference>
<name>A0A109W5B0_9BACT</name>
<dbReference type="PROSITE" id="PS51085">
    <property type="entry name" value="2FE2S_FER_2"/>
    <property type="match status" value="1"/>
</dbReference>
<dbReference type="GO" id="GO:0051536">
    <property type="term" value="F:iron-sulfur cluster binding"/>
    <property type="evidence" value="ECO:0007669"/>
    <property type="project" value="InterPro"/>
</dbReference>
<dbReference type="InterPro" id="IPR001041">
    <property type="entry name" value="2Fe-2S_ferredoxin-type"/>
</dbReference>
<accession>A0A109W5B0</accession>
<dbReference type="PANTHER" id="PTHR42895:SF2">
    <property type="entry name" value="IRON-SULFUR CLUSTER PROTEIN"/>
    <property type="match status" value="1"/>
</dbReference>
<dbReference type="InterPro" id="IPR012675">
    <property type="entry name" value="Beta-grasp_dom_sf"/>
</dbReference>
<dbReference type="Gene3D" id="3.30.420.480">
    <property type="entry name" value="Domain of unknown function (DUF4445)"/>
    <property type="match status" value="1"/>
</dbReference>
<dbReference type="SUPFAM" id="SSF54292">
    <property type="entry name" value="2Fe-2S ferredoxin-like"/>
    <property type="match status" value="1"/>
</dbReference>
<dbReference type="InterPro" id="IPR041414">
    <property type="entry name" value="Raco-like_middle"/>
</dbReference>
<evidence type="ECO:0000313" key="3">
    <source>
        <dbReference type="Proteomes" id="UP000063964"/>
    </source>
</evidence>
<dbReference type="Pfam" id="PF17651">
    <property type="entry name" value="Raco_middle"/>
    <property type="match status" value="1"/>
</dbReference>
<dbReference type="InterPro" id="IPR036010">
    <property type="entry name" value="2Fe-2S_ferredoxin-like_sf"/>
</dbReference>
<keyword evidence="3" id="KW-1185">Reference proteome</keyword>
<dbReference type="Pfam" id="PF14574">
    <property type="entry name" value="RACo_C_ter"/>
    <property type="match status" value="1"/>
</dbReference>
<dbReference type="Proteomes" id="UP000063964">
    <property type="component" value="Chromosome"/>
</dbReference>